<feature type="transmembrane region" description="Helical" evidence="1">
    <location>
        <begin position="286"/>
        <end position="308"/>
    </location>
</feature>
<proteinExistence type="predicted"/>
<feature type="transmembrane region" description="Helical" evidence="1">
    <location>
        <begin position="358"/>
        <end position="376"/>
    </location>
</feature>
<keyword evidence="1" id="KW-1133">Transmembrane helix</keyword>
<evidence type="ECO:0000313" key="4">
    <source>
        <dbReference type="Proteomes" id="UP001195769"/>
    </source>
</evidence>
<feature type="domain" description="DUF6533" evidence="2">
    <location>
        <begin position="361"/>
        <end position="391"/>
    </location>
</feature>
<keyword evidence="1" id="KW-0472">Membrane</keyword>
<feature type="transmembrane region" description="Helical" evidence="1">
    <location>
        <begin position="494"/>
        <end position="513"/>
    </location>
</feature>
<feature type="transmembrane region" description="Helical" evidence="1">
    <location>
        <begin position="20"/>
        <end position="39"/>
    </location>
</feature>
<dbReference type="Proteomes" id="UP001195769">
    <property type="component" value="Unassembled WGS sequence"/>
</dbReference>
<protein>
    <recommendedName>
        <fullName evidence="2">DUF6533 domain-containing protein</fullName>
    </recommendedName>
</protein>
<feature type="transmembrane region" description="Helical" evidence="1">
    <location>
        <begin position="208"/>
        <end position="233"/>
    </location>
</feature>
<accession>A0AAD4EIP8</accession>
<dbReference type="AlphaFoldDB" id="A0AAD4EIP8"/>
<organism evidence="3 4">
    <name type="scientific">Suillus fuscotomentosus</name>
    <dbReference type="NCBI Taxonomy" id="1912939"/>
    <lineage>
        <taxon>Eukaryota</taxon>
        <taxon>Fungi</taxon>
        <taxon>Dikarya</taxon>
        <taxon>Basidiomycota</taxon>
        <taxon>Agaricomycotina</taxon>
        <taxon>Agaricomycetes</taxon>
        <taxon>Agaricomycetidae</taxon>
        <taxon>Boletales</taxon>
        <taxon>Suillineae</taxon>
        <taxon>Suillaceae</taxon>
        <taxon>Suillus</taxon>
    </lineage>
</organism>
<reference evidence="3" key="1">
    <citation type="journal article" date="2020" name="New Phytol.">
        <title>Comparative genomics reveals dynamic genome evolution in host specialist ectomycorrhizal fungi.</title>
        <authorList>
            <person name="Lofgren L.A."/>
            <person name="Nguyen N.H."/>
            <person name="Vilgalys R."/>
            <person name="Ruytinx J."/>
            <person name="Liao H.L."/>
            <person name="Branco S."/>
            <person name="Kuo A."/>
            <person name="LaButti K."/>
            <person name="Lipzen A."/>
            <person name="Andreopoulos W."/>
            <person name="Pangilinan J."/>
            <person name="Riley R."/>
            <person name="Hundley H."/>
            <person name="Na H."/>
            <person name="Barry K."/>
            <person name="Grigoriev I.V."/>
            <person name="Stajich J.E."/>
            <person name="Kennedy P.G."/>
        </authorList>
    </citation>
    <scope>NUCLEOTIDE SEQUENCE</scope>
    <source>
        <strain evidence="3">FC203</strain>
    </source>
</reference>
<dbReference type="RefSeq" id="XP_041232402.1">
    <property type="nucleotide sequence ID" value="XM_041369546.1"/>
</dbReference>
<feature type="transmembrane region" description="Helical" evidence="1">
    <location>
        <begin position="51"/>
        <end position="72"/>
    </location>
</feature>
<keyword evidence="4" id="KW-1185">Reference proteome</keyword>
<dbReference type="InterPro" id="IPR045340">
    <property type="entry name" value="DUF6533"/>
</dbReference>
<evidence type="ECO:0000313" key="3">
    <source>
        <dbReference type="EMBL" id="KAG1906827.1"/>
    </source>
</evidence>
<name>A0AAD4EIP8_9AGAM</name>
<evidence type="ECO:0000259" key="2">
    <source>
        <dbReference type="Pfam" id="PF20151"/>
    </source>
</evidence>
<comment type="caution">
    <text evidence="3">The sequence shown here is derived from an EMBL/GenBank/DDBJ whole genome shotgun (WGS) entry which is preliminary data.</text>
</comment>
<evidence type="ECO:0000256" key="1">
    <source>
        <dbReference type="SAM" id="Phobius"/>
    </source>
</evidence>
<feature type="transmembrane region" description="Helical" evidence="1">
    <location>
        <begin position="254"/>
        <end position="274"/>
    </location>
</feature>
<feature type="transmembrane region" description="Helical" evidence="1">
    <location>
        <begin position="459"/>
        <end position="478"/>
    </location>
</feature>
<feature type="transmembrane region" description="Helical" evidence="1">
    <location>
        <begin position="128"/>
        <end position="145"/>
    </location>
</feature>
<dbReference type="Pfam" id="PF20151">
    <property type="entry name" value="DUF6533"/>
    <property type="match status" value="2"/>
</dbReference>
<dbReference type="EMBL" id="JABBWK010000003">
    <property type="protein sequence ID" value="KAG1906827.1"/>
    <property type="molecule type" value="Genomic_DNA"/>
</dbReference>
<keyword evidence="1" id="KW-0812">Transmembrane</keyword>
<gene>
    <name evidence="3" type="ORF">F5891DRAFT_1229286</name>
</gene>
<dbReference type="GeneID" id="64663844"/>
<feature type="transmembrane region" description="Helical" evidence="1">
    <location>
        <begin position="157"/>
        <end position="176"/>
    </location>
</feature>
<feature type="domain" description="DUF6533" evidence="2">
    <location>
        <begin position="22"/>
        <end position="67"/>
    </location>
</feature>
<feature type="transmembrane region" description="Helical" evidence="1">
    <location>
        <begin position="416"/>
        <end position="438"/>
    </location>
</feature>
<sequence>MTLVSNDPNWWPLLDFYRIYSYFIVASSTVVIYDWVLTFGQEFELVLRQRWSRMTVVYISVRYVGMLSFGYYHQHTTGSSVSFGDRYSEDSAPFSISSFNSLSSYVGYSELVIDLDLPGTILGLTQRWMIFIVNVMLGYILIARLRAMYQRSRKVSIFLVGISFACIIVSGMILAISSSNVSGEELILSGTYHCVLSGNSGSPLSETWVTWILGIVWEFLVLCLAVWIAIKHFRELQRPSPGRDSFVVLIKTHVYYFAAHAAVSCLAIGSLLSPQISGSSSIGTEVYSGIVEISLLAQMFIMGPRLLLSVREYSANLVADSEIGTNLTTIVFQKSMPVSTDDVSNDPNWWPLLDFYRIYSYFVVASSTVVVYDWALTLGQEFELVLRQRWSKELILSGTYQCFLSGNSGYPLSEPWILGIVWEFLVLCLAAWIAIKHFRELQRPSPGRDCFAMLIKTHVYYFAAHAAVSCLVTVRLLAPQISGSSSVETEIDSGILEIFLFVQMFVLGPRLLLSVREYHANLIAGSEIGTNLTTIVFQEDIVPVSTGDGV</sequence>